<dbReference type="AlphaFoldDB" id="A0A2P2MYA5"/>
<sequence length="35" mass="3998">MPIKKVNHTQTSLGFFNMLYMLDSGFLVKNLAHNS</sequence>
<evidence type="ECO:0000313" key="1">
    <source>
        <dbReference type="EMBL" id="MBX35212.1"/>
    </source>
</evidence>
<proteinExistence type="predicted"/>
<organism evidence="1">
    <name type="scientific">Rhizophora mucronata</name>
    <name type="common">Asiatic mangrove</name>
    <dbReference type="NCBI Taxonomy" id="61149"/>
    <lineage>
        <taxon>Eukaryota</taxon>
        <taxon>Viridiplantae</taxon>
        <taxon>Streptophyta</taxon>
        <taxon>Embryophyta</taxon>
        <taxon>Tracheophyta</taxon>
        <taxon>Spermatophyta</taxon>
        <taxon>Magnoliopsida</taxon>
        <taxon>eudicotyledons</taxon>
        <taxon>Gunneridae</taxon>
        <taxon>Pentapetalae</taxon>
        <taxon>rosids</taxon>
        <taxon>fabids</taxon>
        <taxon>Malpighiales</taxon>
        <taxon>Rhizophoraceae</taxon>
        <taxon>Rhizophora</taxon>
    </lineage>
</organism>
<name>A0A2P2MYA5_RHIMU</name>
<accession>A0A2P2MYA5</accession>
<reference evidence="1" key="1">
    <citation type="submission" date="2018-02" db="EMBL/GenBank/DDBJ databases">
        <title>Rhizophora mucronata_Transcriptome.</title>
        <authorList>
            <person name="Meera S.P."/>
            <person name="Sreeshan A."/>
            <person name="Augustine A."/>
        </authorList>
    </citation>
    <scope>NUCLEOTIDE SEQUENCE</scope>
    <source>
        <tissue evidence="1">Leaf</tissue>
    </source>
</reference>
<protein>
    <submittedName>
        <fullName evidence="1">Uncharacterized protein</fullName>
    </submittedName>
</protein>
<dbReference type="EMBL" id="GGEC01054728">
    <property type="protein sequence ID" value="MBX35212.1"/>
    <property type="molecule type" value="Transcribed_RNA"/>
</dbReference>